<evidence type="ECO:0000256" key="4">
    <source>
        <dbReference type="ARBA" id="ARBA00022679"/>
    </source>
</evidence>
<dbReference type="Gene3D" id="1.10.287.130">
    <property type="match status" value="1"/>
</dbReference>
<dbReference type="PRINTS" id="PR00344">
    <property type="entry name" value="BCTRLSENSOR"/>
</dbReference>
<dbReference type="Pfam" id="PF02518">
    <property type="entry name" value="HATPase_c"/>
    <property type="match status" value="1"/>
</dbReference>
<dbReference type="Pfam" id="PF00072">
    <property type="entry name" value="Response_reg"/>
    <property type="match status" value="1"/>
</dbReference>
<dbReference type="InterPro" id="IPR003594">
    <property type="entry name" value="HATPase_dom"/>
</dbReference>
<evidence type="ECO:0000256" key="2">
    <source>
        <dbReference type="ARBA" id="ARBA00012438"/>
    </source>
</evidence>
<dbReference type="InterPro" id="IPR036890">
    <property type="entry name" value="HATPase_C_sf"/>
</dbReference>
<dbReference type="RefSeq" id="WP_087288258.1">
    <property type="nucleotide sequence ID" value="NZ_NFJD01000002.1"/>
</dbReference>
<dbReference type="FunFam" id="3.30.565.10:FF:000006">
    <property type="entry name" value="Sensor histidine kinase WalK"/>
    <property type="match status" value="1"/>
</dbReference>
<name>A0A1Y4DDA5_9BACT</name>
<dbReference type="PROSITE" id="PS50109">
    <property type="entry name" value="HIS_KIN"/>
    <property type="match status" value="1"/>
</dbReference>
<keyword evidence="5" id="KW-0418">Kinase</keyword>
<dbReference type="SUPFAM" id="SSF55874">
    <property type="entry name" value="ATPase domain of HSP90 chaperone/DNA topoisomerase II/histidine kinase"/>
    <property type="match status" value="1"/>
</dbReference>
<evidence type="ECO:0000256" key="6">
    <source>
        <dbReference type="PROSITE-ProRule" id="PRU00169"/>
    </source>
</evidence>
<dbReference type="InterPro" id="IPR005467">
    <property type="entry name" value="His_kinase_dom"/>
</dbReference>
<feature type="domain" description="Response regulatory" evidence="8">
    <location>
        <begin position="6"/>
        <end position="120"/>
    </location>
</feature>
<accession>A0A1Y4DDA5</accession>
<comment type="catalytic activity">
    <reaction evidence="1">
        <text>ATP + protein L-histidine = ADP + protein N-phospho-L-histidine.</text>
        <dbReference type="EC" id="2.7.13.3"/>
    </reaction>
</comment>
<dbReference type="InterPro" id="IPR004358">
    <property type="entry name" value="Sig_transdc_His_kin-like_C"/>
</dbReference>
<feature type="domain" description="Histidine kinase" evidence="7">
    <location>
        <begin position="156"/>
        <end position="372"/>
    </location>
</feature>
<dbReference type="CDD" id="cd00075">
    <property type="entry name" value="HATPase"/>
    <property type="match status" value="1"/>
</dbReference>
<evidence type="ECO:0000256" key="5">
    <source>
        <dbReference type="ARBA" id="ARBA00022777"/>
    </source>
</evidence>
<evidence type="ECO:0000313" key="10">
    <source>
        <dbReference type="Proteomes" id="UP000196368"/>
    </source>
</evidence>
<keyword evidence="10" id="KW-1185">Reference proteome</keyword>
<evidence type="ECO:0000259" key="7">
    <source>
        <dbReference type="PROSITE" id="PS50109"/>
    </source>
</evidence>
<dbReference type="InterPro" id="IPR011006">
    <property type="entry name" value="CheY-like_superfamily"/>
</dbReference>
<dbReference type="CDD" id="cd00156">
    <property type="entry name" value="REC"/>
    <property type="match status" value="1"/>
</dbReference>
<keyword evidence="3 6" id="KW-0597">Phosphoprotein</keyword>
<dbReference type="AlphaFoldDB" id="A0A1Y4DDA5"/>
<dbReference type="Gene3D" id="3.40.50.2300">
    <property type="match status" value="1"/>
</dbReference>
<evidence type="ECO:0000313" key="9">
    <source>
        <dbReference type="EMBL" id="OUO57057.1"/>
    </source>
</evidence>
<keyword evidence="4" id="KW-0808">Transferase</keyword>
<proteinExistence type="predicted"/>
<dbReference type="SMART" id="SM00448">
    <property type="entry name" value="REC"/>
    <property type="match status" value="1"/>
</dbReference>
<comment type="caution">
    <text evidence="9">The sequence shown here is derived from an EMBL/GenBank/DDBJ whole genome shotgun (WGS) entry which is preliminary data.</text>
</comment>
<dbReference type="Proteomes" id="UP000196368">
    <property type="component" value="Unassembled WGS sequence"/>
</dbReference>
<evidence type="ECO:0000259" key="8">
    <source>
        <dbReference type="PROSITE" id="PS50110"/>
    </source>
</evidence>
<dbReference type="EMBL" id="NFJD01000002">
    <property type="protein sequence ID" value="OUO57057.1"/>
    <property type="molecule type" value="Genomic_DNA"/>
</dbReference>
<dbReference type="GO" id="GO:0000155">
    <property type="term" value="F:phosphorelay sensor kinase activity"/>
    <property type="evidence" value="ECO:0007669"/>
    <property type="project" value="InterPro"/>
</dbReference>
<dbReference type="Gene3D" id="3.30.565.10">
    <property type="entry name" value="Histidine kinase-like ATPase, C-terminal domain"/>
    <property type="match status" value="1"/>
</dbReference>
<evidence type="ECO:0000256" key="1">
    <source>
        <dbReference type="ARBA" id="ARBA00000085"/>
    </source>
</evidence>
<dbReference type="Pfam" id="PF00512">
    <property type="entry name" value="HisKA"/>
    <property type="match status" value="1"/>
</dbReference>
<dbReference type="PANTHER" id="PTHR43547">
    <property type="entry name" value="TWO-COMPONENT HISTIDINE KINASE"/>
    <property type="match status" value="1"/>
</dbReference>
<dbReference type="OrthoDB" id="9812260at2"/>
<dbReference type="SMART" id="SM00387">
    <property type="entry name" value="HATPase_c"/>
    <property type="match status" value="1"/>
</dbReference>
<dbReference type="EC" id="2.7.13.3" evidence="2"/>
<dbReference type="SMART" id="SM00388">
    <property type="entry name" value="HisKA"/>
    <property type="match status" value="1"/>
</dbReference>
<dbReference type="PROSITE" id="PS50110">
    <property type="entry name" value="RESPONSE_REGULATORY"/>
    <property type="match status" value="1"/>
</dbReference>
<dbReference type="InterPro" id="IPR001789">
    <property type="entry name" value="Sig_transdc_resp-reg_receiver"/>
</dbReference>
<evidence type="ECO:0000256" key="3">
    <source>
        <dbReference type="ARBA" id="ARBA00022553"/>
    </source>
</evidence>
<gene>
    <name evidence="9" type="ORF">B5F75_04205</name>
</gene>
<dbReference type="SUPFAM" id="SSF52172">
    <property type="entry name" value="CheY-like"/>
    <property type="match status" value="1"/>
</dbReference>
<dbReference type="PANTHER" id="PTHR43547:SF2">
    <property type="entry name" value="HYBRID SIGNAL TRANSDUCTION HISTIDINE KINASE C"/>
    <property type="match status" value="1"/>
</dbReference>
<feature type="modified residue" description="4-aspartylphosphate" evidence="6">
    <location>
        <position position="55"/>
    </location>
</feature>
<protein>
    <recommendedName>
        <fullName evidence="2">histidine kinase</fullName>
        <ecNumber evidence="2">2.7.13.3</ecNumber>
    </recommendedName>
</protein>
<sequence>MEKQVKILVVDDDNNLRETLVDLLEIEGYKVYQAGDAAECLEICANEFFNVILMDYNLPGETGLDLIRKIRSFNQDSQIIMITAYASLNAIMEAMQESVYDFLMKPVDFDYLKRTINRALDKYFLEQSNKELLAQLKTRNEDLDRLNNMKSKFFSIVSHDLSNSLMTLKMSFDMLKKKMNPDEDQKKKMMFMDESISQIEHLIKDLVDWAAIEKGKLRIEKTRFELTESLKKTVEIFRAKGAKRNIRVTFESCGAVPVFADEKRIRQVISNILENAVRHTPDNGTIEIVVSKIDEKNAKVSVTDSGDGIDPEQAPNLFTSFTQLGDKSRVGRLGLGLSIAKDIVVNHGGRIWAHSEGLGKGATFNFTLPITNS</sequence>
<organism evidence="9 10">
    <name type="scientific">Candidatus Avelusimicrobium gallicola</name>
    <dbReference type="NCBI Taxonomy" id="2562704"/>
    <lineage>
        <taxon>Bacteria</taxon>
        <taxon>Pseudomonadati</taxon>
        <taxon>Elusimicrobiota</taxon>
        <taxon>Elusimicrobia</taxon>
        <taxon>Elusimicrobiales</taxon>
        <taxon>Elusimicrobiaceae</taxon>
        <taxon>Candidatus Avelusimicrobium</taxon>
    </lineage>
</organism>
<dbReference type="InterPro" id="IPR003661">
    <property type="entry name" value="HisK_dim/P_dom"/>
</dbReference>
<reference evidence="10" key="1">
    <citation type="submission" date="2017-04" db="EMBL/GenBank/DDBJ databases">
        <title>Function of individual gut microbiota members based on whole genome sequencing of pure cultures obtained from chicken caecum.</title>
        <authorList>
            <person name="Medvecky M."/>
            <person name="Cejkova D."/>
            <person name="Polansky O."/>
            <person name="Karasova D."/>
            <person name="Kubasova T."/>
            <person name="Cizek A."/>
            <person name="Rychlik I."/>
        </authorList>
    </citation>
    <scope>NUCLEOTIDE SEQUENCE [LARGE SCALE GENOMIC DNA]</scope>
    <source>
        <strain evidence="10">An273</strain>
    </source>
</reference>